<dbReference type="EMBL" id="HACA01027063">
    <property type="protein sequence ID" value="CDW44424.1"/>
    <property type="molecule type" value="Transcribed_RNA"/>
</dbReference>
<protein>
    <submittedName>
        <fullName evidence="1">Uncharacterized protein</fullName>
    </submittedName>
</protein>
<name>A0A0K2V1S3_LEPSM</name>
<reference evidence="1" key="1">
    <citation type="submission" date="2014-05" db="EMBL/GenBank/DDBJ databases">
        <authorList>
            <person name="Chronopoulou M."/>
        </authorList>
    </citation>
    <scope>NUCLEOTIDE SEQUENCE</scope>
    <source>
        <tissue evidence="1">Whole organism</tissue>
    </source>
</reference>
<sequence>KIFWRGAVGFHDVVLDQLHVAVTREIIKYTRTFARISSSAAEHFSQKHVVYFII</sequence>
<organism evidence="1">
    <name type="scientific">Lepeophtheirus salmonis</name>
    <name type="common">Salmon louse</name>
    <name type="synonym">Caligus salmonis</name>
    <dbReference type="NCBI Taxonomy" id="72036"/>
    <lineage>
        <taxon>Eukaryota</taxon>
        <taxon>Metazoa</taxon>
        <taxon>Ecdysozoa</taxon>
        <taxon>Arthropoda</taxon>
        <taxon>Crustacea</taxon>
        <taxon>Multicrustacea</taxon>
        <taxon>Hexanauplia</taxon>
        <taxon>Copepoda</taxon>
        <taxon>Siphonostomatoida</taxon>
        <taxon>Caligidae</taxon>
        <taxon>Lepeophtheirus</taxon>
    </lineage>
</organism>
<proteinExistence type="predicted"/>
<feature type="non-terminal residue" evidence="1">
    <location>
        <position position="1"/>
    </location>
</feature>
<dbReference type="AlphaFoldDB" id="A0A0K2V1S3"/>
<evidence type="ECO:0000313" key="1">
    <source>
        <dbReference type="EMBL" id="CDW44424.1"/>
    </source>
</evidence>
<accession>A0A0K2V1S3</accession>